<protein>
    <submittedName>
        <fullName evidence="7">Cytosolic leucyl aminopeptidase</fullName>
    </submittedName>
</protein>
<keyword evidence="8" id="KW-1185">Reference proteome</keyword>
<feature type="region of interest" description="Disordered" evidence="5">
    <location>
        <begin position="146"/>
        <end position="169"/>
    </location>
</feature>
<dbReference type="Gene3D" id="3.40.220.10">
    <property type="entry name" value="Leucine Aminopeptidase, subunit E, domain 1"/>
    <property type="match status" value="1"/>
</dbReference>
<evidence type="ECO:0000256" key="4">
    <source>
        <dbReference type="ARBA" id="ARBA00022801"/>
    </source>
</evidence>
<keyword evidence="3" id="KW-0645">Protease</keyword>
<dbReference type="FunCoup" id="A0A078AN35">
    <property type="interactions" value="173"/>
</dbReference>
<dbReference type="InParanoid" id="A0A078AN35"/>
<organism evidence="7 8">
    <name type="scientific">Stylonychia lemnae</name>
    <name type="common">Ciliate</name>
    <dbReference type="NCBI Taxonomy" id="5949"/>
    <lineage>
        <taxon>Eukaryota</taxon>
        <taxon>Sar</taxon>
        <taxon>Alveolata</taxon>
        <taxon>Ciliophora</taxon>
        <taxon>Intramacronucleata</taxon>
        <taxon>Spirotrichea</taxon>
        <taxon>Stichotrichia</taxon>
        <taxon>Sporadotrichida</taxon>
        <taxon>Oxytrichidae</taxon>
        <taxon>Stylonychinae</taxon>
        <taxon>Stylonychia</taxon>
    </lineage>
</organism>
<dbReference type="OrthoDB" id="412814at2759"/>
<reference evidence="7 8" key="1">
    <citation type="submission" date="2014-06" db="EMBL/GenBank/DDBJ databases">
        <authorList>
            <person name="Swart Estienne"/>
        </authorList>
    </citation>
    <scope>NUCLEOTIDE SEQUENCE [LARGE SCALE GENOMIC DNA]</scope>
    <source>
        <strain evidence="7 8">130c</strain>
    </source>
</reference>
<dbReference type="GO" id="GO:0005737">
    <property type="term" value="C:cytoplasm"/>
    <property type="evidence" value="ECO:0007669"/>
    <property type="project" value="InterPro"/>
</dbReference>
<evidence type="ECO:0000313" key="8">
    <source>
        <dbReference type="Proteomes" id="UP000039865"/>
    </source>
</evidence>
<dbReference type="Pfam" id="PF00883">
    <property type="entry name" value="Peptidase_M17"/>
    <property type="match status" value="1"/>
</dbReference>
<dbReference type="InterPro" id="IPR011356">
    <property type="entry name" value="Leucine_aapep/pepB"/>
</dbReference>
<evidence type="ECO:0000256" key="3">
    <source>
        <dbReference type="ARBA" id="ARBA00022670"/>
    </source>
</evidence>
<dbReference type="Proteomes" id="UP000039865">
    <property type="component" value="Unassembled WGS sequence"/>
</dbReference>
<evidence type="ECO:0000256" key="2">
    <source>
        <dbReference type="ARBA" id="ARBA00022438"/>
    </source>
</evidence>
<dbReference type="PANTHER" id="PTHR11963">
    <property type="entry name" value="LEUCINE AMINOPEPTIDASE-RELATED"/>
    <property type="match status" value="1"/>
</dbReference>
<dbReference type="CDD" id="cd00433">
    <property type="entry name" value="Peptidase_M17"/>
    <property type="match status" value="1"/>
</dbReference>
<dbReference type="PROSITE" id="PS00631">
    <property type="entry name" value="CYTOSOL_AP"/>
    <property type="match status" value="1"/>
</dbReference>
<dbReference type="InterPro" id="IPR043472">
    <property type="entry name" value="Macro_dom-like"/>
</dbReference>
<keyword evidence="2 7" id="KW-0031">Aminopeptidase</keyword>
<sequence>MLVKLQRRMMSTQWLKERLTHVHNSTQSTVALVVDKSEIDSLDFLGHLKQSKEFKQDLAMSKSYWFYSPETLKRFLLVQHQEPKKDAKPEDIRSGIRQLAVKTCQELQSKKSDDVEIILSEKIHQDHLGVFTNSFYLSNYEFTHKTAPQQKEEDKKEEEEVDERTKKHTKKIGKFNIQHPAIQDALNSEDYKVWEASAKATELARNLANTRGSVADPDYMEAEVRKVVEGKKNVADFRVIKGQELVDLGMNLFYNVGKGATSEPRCIVVKYLGNPENPDNVDVALVGKGITFDTGGLNLKPTGSMEDMYQDKGGACAVIGALQATLELGLKKNVIFAMAFAENSIDNKSYKPSDILKSMKGLTVEIGNTDAEGRLVLADTFTYVQKEFKPKKLIDLATLTGAIMVALGNETAGLFSNDDDFAQEIIKTSKESFEKTWHMPITDEAREAIKGSVGDISNSGKTRWGGSSKAAAFLERFIDKDVKWVHLDIAGAAGVAGAKAPLCPDANGFGTQTLINYLYKTQNK</sequence>
<dbReference type="EMBL" id="CCKQ01011972">
    <property type="protein sequence ID" value="CDW83574.1"/>
    <property type="molecule type" value="Genomic_DNA"/>
</dbReference>
<evidence type="ECO:0000313" key="7">
    <source>
        <dbReference type="EMBL" id="CDW83574.1"/>
    </source>
</evidence>
<dbReference type="AlphaFoldDB" id="A0A078AN35"/>
<dbReference type="OMA" id="SSMEQMY"/>
<name>A0A078AN35_STYLE</name>
<dbReference type="PANTHER" id="PTHR11963:SF23">
    <property type="entry name" value="CYTOSOL AMINOPEPTIDASE"/>
    <property type="match status" value="1"/>
</dbReference>
<dbReference type="GO" id="GO:0030145">
    <property type="term" value="F:manganese ion binding"/>
    <property type="evidence" value="ECO:0007669"/>
    <property type="project" value="InterPro"/>
</dbReference>
<comment type="similarity">
    <text evidence="1">Belongs to the peptidase M17 family.</text>
</comment>
<dbReference type="GO" id="GO:0070006">
    <property type="term" value="F:metalloaminopeptidase activity"/>
    <property type="evidence" value="ECO:0007669"/>
    <property type="project" value="InterPro"/>
</dbReference>
<dbReference type="SUPFAM" id="SSF53187">
    <property type="entry name" value="Zn-dependent exopeptidases"/>
    <property type="match status" value="1"/>
</dbReference>
<dbReference type="Gene3D" id="3.40.630.10">
    <property type="entry name" value="Zn peptidases"/>
    <property type="match status" value="1"/>
</dbReference>
<accession>A0A078AN35</accession>
<dbReference type="InterPro" id="IPR000819">
    <property type="entry name" value="Peptidase_M17_C"/>
</dbReference>
<evidence type="ECO:0000259" key="6">
    <source>
        <dbReference type="PROSITE" id="PS00631"/>
    </source>
</evidence>
<proteinExistence type="inferred from homology"/>
<keyword evidence="4" id="KW-0378">Hydrolase</keyword>
<feature type="domain" description="Cytosol aminopeptidase" evidence="6">
    <location>
        <begin position="368"/>
        <end position="375"/>
    </location>
</feature>
<evidence type="ECO:0000256" key="1">
    <source>
        <dbReference type="ARBA" id="ARBA00009528"/>
    </source>
</evidence>
<gene>
    <name evidence="7" type="primary">Contig4876.g5211</name>
    <name evidence="7" type="ORF">STYLEM_12622</name>
</gene>
<dbReference type="PRINTS" id="PR00481">
    <property type="entry name" value="LAMNOPPTDASE"/>
</dbReference>
<dbReference type="GO" id="GO:0006508">
    <property type="term" value="P:proteolysis"/>
    <property type="evidence" value="ECO:0007669"/>
    <property type="project" value="UniProtKB-KW"/>
</dbReference>
<evidence type="ECO:0000256" key="5">
    <source>
        <dbReference type="SAM" id="MobiDB-lite"/>
    </source>
</evidence>